<evidence type="ECO:0000256" key="2">
    <source>
        <dbReference type="ARBA" id="ARBA00022801"/>
    </source>
</evidence>
<accession>A0A1K1PJ30</accession>
<name>A0A1K1PJ30_9FLAO</name>
<evidence type="ECO:0000256" key="3">
    <source>
        <dbReference type="ARBA" id="ARBA00022840"/>
    </source>
</evidence>
<organism evidence="5 6">
    <name type="scientific">Sinomicrobium oceani</name>
    <dbReference type="NCBI Taxonomy" id="1150368"/>
    <lineage>
        <taxon>Bacteria</taxon>
        <taxon>Pseudomonadati</taxon>
        <taxon>Bacteroidota</taxon>
        <taxon>Flavobacteriia</taxon>
        <taxon>Flavobacteriales</taxon>
        <taxon>Flavobacteriaceae</taxon>
        <taxon>Sinomicrobium</taxon>
    </lineage>
</organism>
<dbReference type="STRING" id="1150368.SAMN02927921_01829"/>
<proteinExistence type="predicted"/>
<dbReference type="InterPro" id="IPR029000">
    <property type="entry name" value="Cyclophilin-like_dom_sf"/>
</dbReference>
<evidence type="ECO:0000259" key="4">
    <source>
        <dbReference type="SMART" id="SM00796"/>
    </source>
</evidence>
<dbReference type="Gene3D" id="2.40.100.10">
    <property type="entry name" value="Cyclophilin-like"/>
    <property type="match status" value="1"/>
</dbReference>
<keyword evidence="6" id="KW-1185">Reference proteome</keyword>
<dbReference type="SMART" id="SM00796">
    <property type="entry name" value="AHS1"/>
    <property type="match status" value="1"/>
</dbReference>
<dbReference type="InterPro" id="IPR010016">
    <property type="entry name" value="PxpB"/>
</dbReference>
<sequence length="231" mass="26237">MGEKAILVEWPERIDETVLEDVLRFRHIIREKYGNACELVPAYHSLLVIFRKLSDTDKEIKILRSLYPERKHKSLKRRLWYIPVCYEAGFGLDTDTLISEKGLTAETLISLHTGAEYTVYAIGFLPGFMYLGGLDPGLYAPRREEPRLKVPKGAVGIGGKQTGIYPQESPGGWNIIGNSPIPLFDVSAKKPCRIRVGDKVKFFPVRKAEYDLIAIETATGVYKIKKEEWHD</sequence>
<evidence type="ECO:0000313" key="5">
    <source>
        <dbReference type="EMBL" id="SFW47808.1"/>
    </source>
</evidence>
<evidence type="ECO:0000313" key="6">
    <source>
        <dbReference type="Proteomes" id="UP000182248"/>
    </source>
</evidence>
<dbReference type="InterPro" id="IPR003833">
    <property type="entry name" value="CT_C_D"/>
</dbReference>
<protein>
    <submittedName>
        <fullName evidence="5">Sensor histidine kinase inhibitor, KipI family</fullName>
    </submittedName>
</protein>
<feature type="domain" description="Carboxyltransferase" evidence="4">
    <location>
        <begin position="1"/>
        <end position="194"/>
    </location>
</feature>
<dbReference type="Gene3D" id="3.30.1360.40">
    <property type="match status" value="1"/>
</dbReference>
<keyword evidence="3" id="KW-0067">ATP-binding</keyword>
<dbReference type="EMBL" id="FPJE01000008">
    <property type="protein sequence ID" value="SFW47808.1"/>
    <property type="molecule type" value="Genomic_DNA"/>
</dbReference>
<gene>
    <name evidence="5" type="ORF">SAMN02927921_01829</name>
</gene>
<dbReference type="SUPFAM" id="SSF50891">
    <property type="entry name" value="Cyclophilin-like"/>
    <property type="match status" value="1"/>
</dbReference>
<dbReference type="GO" id="GO:0005524">
    <property type="term" value="F:ATP binding"/>
    <property type="evidence" value="ECO:0007669"/>
    <property type="project" value="UniProtKB-KW"/>
</dbReference>
<dbReference type="PANTHER" id="PTHR34698:SF2">
    <property type="entry name" value="5-OXOPROLINASE SUBUNIT B"/>
    <property type="match status" value="1"/>
</dbReference>
<evidence type="ECO:0000256" key="1">
    <source>
        <dbReference type="ARBA" id="ARBA00022741"/>
    </source>
</evidence>
<keyword evidence="1" id="KW-0547">Nucleotide-binding</keyword>
<reference evidence="5 6" key="1">
    <citation type="submission" date="2016-11" db="EMBL/GenBank/DDBJ databases">
        <authorList>
            <person name="Jaros S."/>
            <person name="Januszkiewicz K."/>
            <person name="Wedrychowicz H."/>
        </authorList>
    </citation>
    <scope>NUCLEOTIDE SEQUENCE [LARGE SCALE GENOMIC DNA]</scope>
    <source>
        <strain evidence="5 6">CGMCC 1.12145</strain>
    </source>
</reference>
<dbReference type="Pfam" id="PF02682">
    <property type="entry name" value="CT_C_D"/>
    <property type="match status" value="1"/>
</dbReference>
<dbReference type="Proteomes" id="UP000182248">
    <property type="component" value="Unassembled WGS sequence"/>
</dbReference>
<dbReference type="AlphaFoldDB" id="A0A1K1PJ30"/>
<dbReference type="SUPFAM" id="SSF160467">
    <property type="entry name" value="PH0987 N-terminal domain-like"/>
    <property type="match status" value="1"/>
</dbReference>
<dbReference type="PANTHER" id="PTHR34698">
    <property type="entry name" value="5-OXOPROLINASE SUBUNIT B"/>
    <property type="match status" value="1"/>
</dbReference>
<dbReference type="GO" id="GO:0016787">
    <property type="term" value="F:hydrolase activity"/>
    <property type="evidence" value="ECO:0007669"/>
    <property type="project" value="UniProtKB-KW"/>
</dbReference>
<keyword evidence="2" id="KW-0378">Hydrolase</keyword>
<dbReference type="NCBIfam" id="TIGR00370">
    <property type="entry name" value="5-oxoprolinase subunit PxpB"/>
    <property type="match status" value="1"/>
</dbReference>